<gene>
    <name evidence="2" type="ORF">TRIP_B250343</name>
</gene>
<dbReference type="InterPro" id="IPR028994">
    <property type="entry name" value="Integrin_alpha_N"/>
</dbReference>
<protein>
    <recommendedName>
        <fullName evidence="3">LamG-like jellyroll fold domain-containing protein</fullName>
    </recommendedName>
</protein>
<dbReference type="AlphaFoldDB" id="A0A653A5M1"/>
<evidence type="ECO:0008006" key="3">
    <source>
        <dbReference type="Google" id="ProtNLM"/>
    </source>
</evidence>
<dbReference type="SUPFAM" id="SSF69318">
    <property type="entry name" value="Integrin alpha N-terminal domain"/>
    <property type="match status" value="1"/>
</dbReference>
<dbReference type="EMBL" id="UPXX01000018">
    <property type="protein sequence ID" value="VBB43248.1"/>
    <property type="molecule type" value="Genomic_DNA"/>
</dbReference>
<keyword evidence="1" id="KW-0732">Signal</keyword>
<sequence>MKRWIGVIVAMLLAVSLQGAAASEPLFSEDWEAGIDAGKWFRTSAEGAEVCFPGHTSEGALAVGVEAESIEGVLTAAAFETEGGLSAAFQLKASPDLPDGAQLVAGFTGADESGSLPSFLASVTLTSPPSQGILYATEHAVFWEACPDNAWHLFQIALTPEGDVRFYRDGVLKFMTFSEVDSAAYPSTRFQICGKGPGEARPLFWLDDLTVWAYSAACGADFNEDGIVDILDLQERADRDLQLFADWYTREWQQSSDKGDFNGDGLVDRRDATEKTLDATIVFMEWVEGCWSPSVPGPQQQDALDEALRIAGRLQRVIEDNQRRSLAIGW</sequence>
<evidence type="ECO:0000256" key="1">
    <source>
        <dbReference type="SAM" id="SignalP"/>
    </source>
</evidence>
<name>A0A653A5M1_UNCDX</name>
<feature type="chain" id="PRO_5025026384" description="LamG-like jellyroll fold domain-containing protein" evidence="1">
    <location>
        <begin position="22"/>
        <end position="330"/>
    </location>
</feature>
<feature type="signal peptide" evidence="1">
    <location>
        <begin position="1"/>
        <end position="21"/>
    </location>
</feature>
<evidence type="ECO:0000313" key="2">
    <source>
        <dbReference type="EMBL" id="VBB43248.1"/>
    </source>
</evidence>
<reference evidence="2" key="1">
    <citation type="submission" date="2018-07" db="EMBL/GenBank/DDBJ databases">
        <authorList>
            <consortium name="Genoscope - CEA"/>
            <person name="William W."/>
        </authorList>
    </citation>
    <scope>NUCLEOTIDE SEQUENCE</scope>
    <source>
        <strain evidence="2">IK1</strain>
    </source>
</reference>
<proteinExistence type="predicted"/>
<accession>A0A653A5M1</accession>
<organism evidence="2">
    <name type="scientific">Uncultured Desulfatiglans sp</name>
    <dbReference type="NCBI Taxonomy" id="1748965"/>
    <lineage>
        <taxon>Bacteria</taxon>
        <taxon>Pseudomonadati</taxon>
        <taxon>Thermodesulfobacteriota</taxon>
        <taxon>Desulfobacteria</taxon>
        <taxon>Desulfatiglandales</taxon>
        <taxon>Desulfatiglandaceae</taxon>
        <taxon>Desulfatiglans</taxon>
        <taxon>environmental samples</taxon>
    </lineage>
</organism>